<dbReference type="EMBL" id="JAENGZ010001964">
    <property type="protein sequence ID" value="KAG6945465.1"/>
    <property type="molecule type" value="Genomic_DNA"/>
</dbReference>
<reference evidence="2" key="1">
    <citation type="submission" date="2021-01" db="EMBL/GenBank/DDBJ databases">
        <title>Phytophthora aleatoria, a newly-described species from Pinus radiata is distinct from Phytophthora cactorum isolates based on comparative genomics.</title>
        <authorList>
            <person name="Mcdougal R."/>
            <person name="Panda P."/>
            <person name="Williams N."/>
            <person name="Studholme D.J."/>
        </authorList>
    </citation>
    <scope>NUCLEOTIDE SEQUENCE</scope>
    <source>
        <strain evidence="2">NZFS 3830</strain>
    </source>
</reference>
<evidence type="ECO:0000313" key="2">
    <source>
        <dbReference type="EMBL" id="KAG6945465.1"/>
    </source>
</evidence>
<dbReference type="Proteomes" id="UP000688947">
    <property type="component" value="Unassembled WGS sequence"/>
</dbReference>
<organism evidence="2 3">
    <name type="scientific">Phytophthora cactorum</name>
    <dbReference type="NCBI Taxonomy" id="29920"/>
    <lineage>
        <taxon>Eukaryota</taxon>
        <taxon>Sar</taxon>
        <taxon>Stramenopiles</taxon>
        <taxon>Oomycota</taxon>
        <taxon>Peronosporomycetes</taxon>
        <taxon>Peronosporales</taxon>
        <taxon>Peronosporaceae</taxon>
        <taxon>Phytophthora</taxon>
    </lineage>
</organism>
<dbReference type="AlphaFoldDB" id="A0A8T1TNG6"/>
<proteinExistence type="predicted"/>
<evidence type="ECO:0000313" key="3">
    <source>
        <dbReference type="Proteomes" id="UP000688947"/>
    </source>
</evidence>
<sequence length="69" mass="8036">MNTSWWATKPRSNDWLELWRRSVLLKAVRQGSQADAWNGLHQPHQPPRGEAPRLHRDVRREPASSRAVS</sequence>
<accession>A0A8T1TNG6</accession>
<comment type="caution">
    <text evidence="2">The sequence shown here is derived from an EMBL/GenBank/DDBJ whole genome shotgun (WGS) entry which is preliminary data.</text>
</comment>
<gene>
    <name evidence="2" type="ORF">JG687_00017274</name>
</gene>
<protein>
    <submittedName>
        <fullName evidence="2">Uncharacterized protein</fullName>
    </submittedName>
</protein>
<evidence type="ECO:0000256" key="1">
    <source>
        <dbReference type="SAM" id="MobiDB-lite"/>
    </source>
</evidence>
<feature type="region of interest" description="Disordered" evidence="1">
    <location>
        <begin position="34"/>
        <end position="69"/>
    </location>
</feature>
<name>A0A8T1TNG6_9STRA</name>
<feature type="compositionally biased region" description="Basic and acidic residues" evidence="1">
    <location>
        <begin position="50"/>
        <end position="63"/>
    </location>
</feature>